<dbReference type="PROSITE" id="PS01124">
    <property type="entry name" value="HTH_ARAC_FAMILY_2"/>
    <property type="match status" value="1"/>
</dbReference>
<protein>
    <submittedName>
        <fullName evidence="5">Helix-turn-helix domain-containing protein</fullName>
    </submittedName>
</protein>
<reference evidence="5 6" key="1">
    <citation type="submission" date="2016-11" db="EMBL/GenBank/DDBJ databases">
        <authorList>
            <person name="Jaros S."/>
            <person name="Januszkiewicz K."/>
            <person name="Wedrychowicz H."/>
        </authorList>
    </citation>
    <scope>NUCLEOTIDE SEQUENCE [LARGE SCALE GENOMIC DNA]</scope>
    <source>
        <strain evidence="5 6">DSM 27406</strain>
    </source>
</reference>
<name>A0A1M7MB41_9BACT</name>
<dbReference type="PANTHER" id="PTHR43280:SF2">
    <property type="entry name" value="HTH-TYPE TRANSCRIPTIONAL REGULATOR EXSA"/>
    <property type="match status" value="1"/>
</dbReference>
<dbReference type="InterPro" id="IPR009057">
    <property type="entry name" value="Homeodomain-like_sf"/>
</dbReference>
<proteinExistence type="predicted"/>
<accession>A0A1M7MB41</accession>
<evidence type="ECO:0000313" key="5">
    <source>
        <dbReference type="EMBL" id="SHM87494.1"/>
    </source>
</evidence>
<feature type="domain" description="HTH araC/xylS-type" evidence="4">
    <location>
        <begin position="218"/>
        <end position="299"/>
    </location>
</feature>
<organism evidence="5 6">
    <name type="scientific">Chitinophaga jiangningensis</name>
    <dbReference type="NCBI Taxonomy" id="1419482"/>
    <lineage>
        <taxon>Bacteria</taxon>
        <taxon>Pseudomonadati</taxon>
        <taxon>Bacteroidota</taxon>
        <taxon>Chitinophagia</taxon>
        <taxon>Chitinophagales</taxon>
        <taxon>Chitinophagaceae</taxon>
        <taxon>Chitinophaga</taxon>
    </lineage>
</organism>
<dbReference type="InterPro" id="IPR020449">
    <property type="entry name" value="Tscrpt_reg_AraC-type_HTH"/>
</dbReference>
<dbReference type="SUPFAM" id="SSF46689">
    <property type="entry name" value="Homeodomain-like"/>
    <property type="match status" value="1"/>
</dbReference>
<dbReference type="Pfam" id="PF12833">
    <property type="entry name" value="HTH_18"/>
    <property type="match status" value="1"/>
</dbReference>
<evidence type="ECO:0000256" key="1">
    <source>
        <dbReference type="ARBA" id="ARBA00023015"/>
    </source>
</evidence>
<evidence type="ECO:0000259" key="4">
    <source>
        <dbReference type="PROSITE" id="PS01124"/>
    </source>
</evidence>
<dbReference type="STRING" id="1419482.SAMN05444266_112148"/>
<dbReference type="AlphaFoldDB" id="A0A1M7MB41"/>
<evidence type="ECO:0000256" key="3">
    <source>
        <dbReference type="ARBA" id="ARBA00023163"/>
    </source>
</evidence>
<dbReference type="EMBL" id="FRBL01000012">
    <property type="protein sequence ID" value="SHM87494.1"/>
    <property type="molecule type" value="Genomic_DNA"/>
</dbReference>
<dbReference type="InterPro" id="IPR018060">
    <property type="entry name" value="HTH_AraC"/>
</dbReference>
<keyword evidence="1" id="KW-0805">Transcription regulation</keyword>
<gene>
    <name evidence="5" type="ORF">SAMN05444266_112148</name>
</gene>
<dbReference type="Proteomes" id="UP000184420">
    <property type="component" value="Unassembled WGS sequence"/>
</dbReference>
<evidence type="ECO:0000313" key="6">
    <source>
        <dbReference type="Proteomes" id="UP000184420"/>
    </source>
</evidence>
<keyword evidence="2" id="KW-0238">DNA-binding</keyword>
<dbReference type="SMART" id="SM00342">
    <property type="entry name" value="HTH_ARAC"/>
    <property type="match status" value="1"/>
</dbReference>
<dbReference type="GO" id="GO:0003700">
    <property type="term" value="F:DNA-binding transcription factor activity"/>
    <property type="evidence" value="ECO:0007669"/>
    <property type="project" value="InterPro"/>
</dbReference>
<dbReference type="GO" id="GO:0043565">
    <property type="term" value="F:sequence-specific DNA binding"/>
    <property type="evidence" value="ECO:0007669"/>
    <property type="project" value="InterPro"/>
</dbReference>
<evidence type="ECO:0000256" key="2">
    <source>
        <dbReference type="ARBA" id="ARBA00023125"/>
    </source>
</evidence>
<keyword evidence="3" id="KW-0804">Transcription</keyword>
<dbReference type="Gene3D" id="1.10.10.60">
    <property type="entry name" value="Homeodomain-like"/>
    <property type="match status" value="1"/>
</dbReference>
<keyword evidence="6" id="KW-1185">Reference proteome</keyword>
<sequence length="300" mass="34202">MEKKPLSLEEFYAGMPYIGAAVNKPVGHFNILEMKKFLPEESDIIPYGRKDFYKVCLFTGKSAIHYADKTFKINGHALFFAGPMIPYNWELETTTPSGYSCIFNEMYFENYGRLTSYPVFLPGANPVFELSPEQYQQSAAIFEQIIAEKAGHFEFKDDVIRNSLFQVIHAALKLKPAEIVLPQKANAASRITNLFLDLLEKQFPISTHDADTPLRAPSDYAARLAIHVNHLNKSVKEVMQKTTSEIIMERLLKEARILLKHSSWSISEIAFSLGFEGPTHFGSFFKKQLQISPSQFRNQF</sequence>
<dbReference type="PANTHER" id="PTHR43280">
    <property type="entry name" value="ARAC-FAMILY TRANSCRIPTIONAL REGULATOR"/>
    <property type="match status" value="1"/>
</dbReference>
<dbReference type="PRINTS" id="PR00032">
    <property type="entry name" value="HTHARAC"/>
</dbReference>